<protein>
    <submittedName>
        <fullName evidence="1">Uncharacterized protein</fullName>
    </submittedName>
</protein>
<evidence type="ECO:0000313" key="1">
    <source>
        <dbReference type="EMBL" id="OSC28139.1"/>
    </source>
</evidence>
<sequence>MKGPTMSTTSHPASIETWRDVADQLTDAEVSEFEAAEQAGEHHRILRENARAAVWGRQYAHIAAPAGTNRTHEWEQFAADEPPQRLITGDRWPGRTVTLTANGFQRCDGMMRSRWVHVYVNPSDDTLTADEARELAARLVEAADFLDGFGCQREV</sequence>
<dbReference type="EMBL" id="NCXO01000056">
    <property type="protein sequence ID" value="OSC28139.1"/>
    <property type="molecule type" value="Genomic_DNA"/>
</dbReference>
<keyword evidence="2" id="KW-1185">Reference proteome</keyword>
<accession>A0AA91SQ61</accession>
<organism evidence="1 2">
    <name type="scientific">Mycolicibacillus koreensis</name>
    <dbReference type="NCBI Taxonomy" id="1069220"/>
    <lineage>
        <taxon>Bacteria</taxon>
        <taxon>Bacillati</taxon>
        <taxon>Actinomycetota</taxon>
        <taxon>Actinomycetes</taxon>
        <taxon>Mycobacteriales</taxon>
        <taxon>Mycobacteriaceae</taxon>
        <taxon>Mycolicibacillus</taxon>
    </lineage>
</organism>
<evidence type="ECO:0000313" key="2">
    <source>
        <dbReference type="Proteomes" id="UP000193577"/>
    </source>
</evidence>
<name>A0AA91SQ61_9MYCO</name>
<proteinExistence type="predicted"/>
<gene>
    <name evidence="1" type="ORF">B8W67_17805</name>
</gene>
<reference evidence="1 2" key="1">
    <citation type="submission" date="2017-04" db="EMBL/GenBank/DDBJ databases">
        <title>The new phylogeny of genus Mycobacterium.</title>
        <authorList>
            <person name="Tortoli E."/>
            <person name="Trovato A."/>
            <person name="Cirillo D.M."/>
        </authorList>
    </citation>
    <scope>NUCLEOTIDE SEQUENCE [LARGE SCALE GENOMIC DNA]</scope>
    <source>
        <strain evidence="1 2">KCTC 19819</strain>
    </source>
</reference>
<dbReference type="Proteomes" id="UP000193577">
    <property type="component" value="Unassembled WGS sequence"/>
</dbReference>
<comment type="caution">
    <text evidence="1">The sequence shown here is derived from an EMBL/GenBank/DDBJ whole genome shotgun (WGS) entry which is preliminary data.</text>
</comment>
<dbReference type="AlphaFoldDB" id="A0AA91SQ61"/>